<dbReference type="EMBL" id="JBHSMJ010000048">
    <property type="protein sequence ID" value="MFC5452331.1"/>
    <property type="molecule type" value="Genomic_DNA"/>
</dbReference>
<dbReference type="RefSeq" id="WP_270881613.1">
    <property type="nucleotide sequence ID" value="NZ_JAQFVF010000056.1"/>
</dbReference>
<protein>
    <submittedName>
        <fullName evidence="1">Uncharacterized protein</fullName>
    </submittedName>
</protein>
<name>A0ABW0KHU4_9BACL</name>
<keyword evidence="2" id="KW-1185">Reference proteome</keyword>
<evidence type="ECO:0000313" key="1">
    <source>
        <dbReference type="EMBL" id="MFC5452331.1"/>
    </source>
</evidence>
<organism evidence="1 2">
    <name type="scientific">Paenibacillus aestuarii</name>
    <dbReference type="NCBI Taxonomy" id="516965"/>
    <lineage>
        <taxon>Bacteria</taxon>
        <taxon>Bacillati</taxon>
        <taxon>Bacillota</taxon>
        <taxon>Bacilli</taxon>
        <taxon>Bacillales</taxon>
        <taxon>Paenibacillaceae</taxon>
        <taxon>Paenibacillus</taxon>
    </lineage>
</organism>
<proteinExistence type="predicted"/>
<reference evidence="2" key="1">
    <citation type="journal article" date="2019" name="Int. J. Syst. Evol. Microbiol.">
        <title>The Global Catalogue of Microorganisms (GCM) 10K type strain sequencing project: providing services to taxonomists for standard genome sequencing and annotation.</title>
        <authorList>
            <consortium name="The Broad Institute Genomics Platform"/>
            <consortium name="The Broad Institute Genome Sequencing Center for Infectious Disease"/>
            <person name="Wu L."/>
            <person name="Ma J."/>
        </authorList>
    </citation>
    <scope>NUCLEOTIDE SEQUENCE [LARGE SCALE GENOMIC DNA]</scope>
    <source>
        <strain evidence="2">KACC 11904</strain>
    </source>
</reference>
<accession>A0ABW0KHU4</accession>
<gene>
    <name evidence="1" type="ORF">ACFPOG_29405</name>
</gene>
<comment type="caution">
    <text evidence="1">The sequence shown here is derived from an EMBL/GenBank/DDBJ whole genome shotgun (WGS) entry which is preliminary data.</text>
</comment>
<evidence type="ECO:0000313" key="2">
    <source>
        <dbReference type="Proteomes" id="UP001596044"/>
    </source>
</evidence>
<dbReference type="Proteomes" id="UP001596044">
    <property type="component" value="Unassembled WGS sequence"/>
</dbReference>
<sequence length="127" mass="15216">MISVHDNEVVSYEVNLKDHYIVINTEYREIEVKIRFTEVMAHLFEDHLHGSILLDIDNHEIDQFIEGNIEILEKHKPYCWPAYYKTISELREKLIKEQYKYYVIYSSYGFNGWVIAKDIQILKSEAT</sequence>